<accession>A0ACC1JFT7</accession>
<evidence type="ECO:0000313" key="1">
    <source>
        <dbReference type="EMBL" id="KAJ1950191.1"/>
    </source>
</evidence>
<comment type="caution">
    <text evidence="1">The sequence shown here is derived from an EMBL/GenBank/DDBJ whole genome shotgun (WGS) entry which is preliminary data.</text>
</comment>
<reference evidence="1" key="1">
    <citation type="submission" date="2022-07" db="EMBL/GenBank/DDBJ databases">
        <title>Phylogenomic reconstructions and comparative analyses of Kickxellomycotina fungi.</title>
        <authorList>
            <person name="Reynolds N.K."/>
            <person name="Stajich J.E."/>
            <person name="Barry K."/>
            <person name="Grigoriev I.V."/>
            <person name="Crous P."/>
            <person name="Smith M.E."/>
        </authorList>
    </citation>
    <scope>NUCLEOTIDE SEQUENCE</scope>
    <source>
        <strain evidence="1">NRRL 5244</strain>
    </source>
</reference>
<keyword evidence="2" id="KW-1185">Reference proteome</keyword>
<evidence type="ECO:0000313" key="2">
    <source>
        <dbReference type="Proteomes" id="UP001150603"/>
    </source>
</evidence>
<protein>
    <submittedName>
        <fullName evidence="1">Uncharacterized protein</fullName>
    </submittedName>
</protein>
<gene>
    <name evidence="1" type="ORF">FBU59_000795</name>
</gene>
<sequence length="463" mass="51541">MDDLFGSDVSDNETKSNPRSPVAPDTPTKAVDDLFGSDVEEPVAPRHEKTDGDALEDLFGSDEDGEDGGQTGDRHTEHAGAAEDDDDDAQSTHSIDEDKYTRQNVKVLAAKIPVLAMPRASDSRFVIARTPNILQFEATPFSADAYEDVIADEHREVERSGYRKKVTAEMASAVDGVISNTVRWRVGKDGRRESNTRLVRWSDGSTTVMVGGNVPESYSVSVDSLAAEHQYVAAQYPSAYLMVSHAKLTDKWSLRPARQSVRARHAVSHLLTRVKTAGSAAHKSGGTRFMVAEEDPELIAKREEIEEEKRERQRRKEEKLRERKEARDQRNAPVQDNAYSDEEPGYGYASDEHDADAGRSARDQQHAGRGPAYNAGPFGRRARNSYIDEEEDDDGFVVDDDAELEVGPRDEFDDEDEEEEYARRLNEAKRTRDDDGDDAAGASHAGRNAKSRRLMDSDDEDDY</sequence>
<proteinExistence type="predicted"/>
<name>A0ACC1JFT7_9FUNG</name>
<dbReference type="Proteomes" id="UP001150603">
    <property type="component" value="Unassembled WGS sequence"/>
</dbReference>
<dbReference type="EMBL" id="JANBPW010000261">
    <property type="protein sequence ID" value="KAJ1950191.1"/>
    <property type="molecule type" value="Genomic_DNA"/>
</dbReference>
<organism evidence="1 2">
    <name type="scientific">Linderina macrospora</name>
    <dbReference type="NCBI Taxonomy" id="4868"/>
    <lineage>
        <taxon>Eukaryota</taxon>
        <taxon>Fungi</taxon>
        <taxon>Fungi incertae sedis</taxon>
        <taxon>Zoopagomycota</taxon>
        <taxon>Kickxellomycotina</taxon>
        <taxon>Kickxellomycetes</taxon>
        <taxon>Kickxellales</taxon>
        <taxon>Kickxellaceae</taxon>
        <taxon>Linderina</taxon>
    </lineage>
</organism>